<dbReference type="RefSeq" id="WP_066857631.1">
    <property type="nucleotide sequence ID" value="NZ_JXMS01000030.1"/>
</dbReference>
<reference evidence="2 3" key="1">
    <citation type="submission" date="2015-01" db="EMBL/GenBank/DDBJ databases">
        <title>Desulfovibrio sp. JC271 draft genome sequence.</title>
        <authorList>
            <person name="Shivani Y."/>
            <person name="Subhash Y."/>
            <person name="Sasikala C."/>
            <person name="Ramana C.V."/>
        </authorList>
    </citation>
    <scope>NUCLEOTIDE SEQUENCE [LARGE SCALE GENOMIC DNA]</scope>
    <source>
        <strain evidence="2 3">JC271</strain>
    </source>
</reference>
<evidence type="ECO:0000313" key="3">
    <source>
        <dbReference type="Proteomes" id="UP000091979"/>
    </source>
</evidence>
<dbReference type="OrthoDB" id="5465163at2"/>
<keyword evidence="3" id="KW-1185">Reference proteome</keyword>
<organism evidence="2 3">
    <name type="scientific">Halodesulfovibrio spirochaetisodalis</name>
    <dbReference type="NCBI Taxonomy" id="1560234"/>
    <lineage>
        <taxon>Bacteria</taxon>
        <taxon>Pseudomonadati</taxon>
        <taxon>Thermodesulfobacteriota</taxon>
        <taxon>Desulfovibrionia</taxon>
        <taxon>Desulfovibrionales</taxon>
        <taxon>Desulfovibrionaceae</taxon>
        <taxon>Halodesulfovibrio</taxon>
    </lineage>
</organism>
<dbReference type="EMBL" id="JXMS01000030">
    <property type="protein sequence ID" value="OBQ46149.1"/>
    <property type="molecule type" value="Genomic_DNA"/>
</dbReference>
<dbReference type="AlphaFoldDB" id="A0A1B7X9T3"/>
<dbReference type="STRING" id="1560234.SP90_14125"/>
<sequence>MIQRFFCALLLVLVLAGCELYTTHMTPDQLIGQTVILTLESGAFPDSTMTMQFVSSKDLVWRLSGNLGEATGSSDYLVSRINPQTILMAWRNEEHEVSYIVTMDFDERRCFLVRADHGRNLLSEGVVAIE</sequence>
<dbReference type="PATRIC" id="fig|1560234.3.peg.2103"/>
<dbReference type="Pfam" id="PF10703">
    <property type="entry name" value="MoaF"/>
    <property type="match status" value="1"/>
</dbReference>
<dbReference type="InterPro" id="IPR024724">
    <property type="entry name" value="MoaF_N"/>
</dbReference>
<evidence type="ECO:0000259" key="1">
    <source>
        <dbReference type="Pfam" id="PF10703"/>
    </source>
</evidence>
<gene>
    <name evidence="2" type="ORF">SP90_14125</name>
</gene>
<feature type="domain" description="Molybdenum cofactor biosynthesis protein F N-terminal" evidence="1">
    <location>
        <begin position="28"/>
        <end position="113"/>
    </location>
</feature>
<comment type="caution">
    <text evidence="2">The sequence shown here is derived from an EMBL/GenBank/DDBJ whole genome shotgun (WGS) entry which is preliminary data.</text>
</comment>
<name>A0A1B7X9T3_9BACT</name>
<dbReference type="PROSITE" id="PS51257">
    <property type="entry name" value="PROKAR_LIPOPROTEIN"/>
    <property type="match status" value="1"/>
</dbReference>
<accession>A0A1B7X9T3</accession>
<evidence type="ECO:0000313" key="2">
    <source>
        <dbReference type="EMBL" id="OBQ46149.1"/>
    </source>
</evidence>
<proteinExistence type="predicted"/>
<protein>
    <recommendedName>
        <fullName evidence="1">Molybdenum cofactor biosynthesis protein F N-terminal domain-containing protein</fullName>
    </recommendedName>
</protein>
<dbReference type="Proteomes" id="UP000091979">
    <property type="component" value="Unassembled WGS sequence"/>
</dbReference>